<keyword evidence="1" id="KW-0472">Membrane</keyword>
<feature type="transmembrane region" description="Helical" evidence="1">
    <location>
        <begin position="117"/>
        <end position="137"/>
    </location>
</feature>
<dbReference type="Proteomes" id="UP000034166">
    <property type="component" value="Unassembled WGS sequence"/>
</dbReference>
<evidence type="ECO:0000313" key="3">
    <source>
        <dbReference type="Proteomes" id="UP000034166"/>
    </source>
</evidence>
<feature type="transmembrane region" description="Helical" evidence="1">
    <location>
        <begin position="149"/>
        <end position="166"/>
    </location>
</feature>
<evidence type="ECO:0000313" key="2">
    <source>
        <dbReference type="EMBL" id="KKK40106.1"/>
    </source>
</evidence>
<keyword evidence="3" id="KW-1185">Reference proteome</keyword>
<reference evidence="2 3" key="1">
    <citation type="submission" date="2015-04" db="EMBL/GenBank/DDBJ databases">
        <title>Taxonomic description and genome sequence of Bacillus campisalis sp. nov., a novel member of the genus Bacillus isolated from solar saltern.</title>
        <authorList>
            <person name="Mathan Kumar R."/>
            <person name="Kaur G."/>
            <person name="Kumar A."/>
            <person name="Singh N.K."/>
            <person name="Kaur N."/>
            <person name="Kumar N."/>
            <person name="Mayilraj S."/>
        </authorList>
    </citation>
    <scope>NUCLEOTIDE SEQUENCE [LARGE SCALE GENOMIC DNA]</scope>
    <source>
        <strain evidence="2 3">SA2-6</strain>
    </source>
</reference>
<name>A0A0M2T293_9BACI</name>
<gene>
    <name evidence="2" type="ORF">WQ57_01855</name>
</gene>
<proteinExistence type="predicted"/>
<accession>A0A0M2T293</accession>
<dbReference type="EMBL" id="LAYY01000001">
    <property type="protein sequence ID" value="KKK40106.1"/>
    <property type="molecule type" value="Genomic_DNA"/>
</dbReference>
<organism evidence="2 3">
    <name type="scientific">Mesobacillus campisalis</name>
    <dbReference type="NCBI Taxonomy" id="1408103"/>
    <lineage>
        <taxon>Bacteria</taxon>
        <taxon>Bacillati</taxon>
        <taxon>Bacillota</taxon>
        <taxon>Bacilli</taxon>
        <taxon>Bacillales</taxon>
        <taxon>Bacillaceae</taxon>
        <taxon>Mesobacillus</taxon>
    </lineage>
</organism>
<evidence type="ECO:0000256" key="1">
    <source>
        <dbReference type="SAM" id="Phobius"/>
    </source>
</evidence>
<dbReference type="NCBIfam" id="NF041644">
    <property type="entry name" value="CBO0543_fam"/>
    <property type="match status" value="1"/>
</dbReference>
<dbReference type="PATRIC" id="fig|1408103.3.peg.416"/>
<comment type="caution">
    <text evidence="2">The sequence shown here is derived from an EMBL/GenBank/DDBJ whole genome shotgun (WGS) entry which is preliminary data.</text>
</comment>
<dbReference type="InterPro" id="IPR048147">
    <property type="entry name" value="CBO0543-like"/>
</dbReference>
<keyword evidence="1" id="KW-0812">Transmembrane</keyword>
<protein>
    <submittedName>
        <fullName evidence="2">Uncharacterized protein</fullName>
    </submittedName>
</protein>
<dbReference type="AlphaFoldDB" id="A0A0M2T293"/>
<sequence length="179" mass="21171">MIKVFSNYHDANDKLIQTWQNIIFLTPRWWIGIFLGIFPWLLWWKFHNKKFTGDLLRTGLFISTLALTLDSLGVQQGLWIYPYDVFPFIPGYFPWDLTLLPITTMLMVEIKPHWSPILKAIIFAFLSAFIGEPLATVANLYEPIHWKPYYSFPIYIFLFLASNFIAKSKIFNSHLNFDR</sequence>
<keyword evidence="1" id="KW-1133">Transmembrane helix</keyword>
<feature type="transmembrane region" description="Helical" evidence="1">
    <location>
        <begin position="92"/>
        <end position="110"/>
    </location>
</feature>
<feature type="transmembrane region" description="Helical" evidence="1">
    <location>
        <begin position="29"/>
        <end position="46"/>
    </location>
</feature>